<dbReference type="STRING" id="1432141.A0A015MG24"/>
<proteinExistence type="predicted"/>
<keyword evidence="2" id="KW-1185">Reference proteome</keyword>
<evidence type="ECO:0000313" key="2">
    <source>
        <dbReference type="Proteomes" id="UP000022910"/>
    </source>
</evidence>
<dbReference type="Proteomes" id="UP000022910">
    <property type="component" value="Unassembled WGS sequence"/>
</dbReference>
<organism evidence="1 2">
    <name type="scientific">Rhizophagus irregularis (strain DAOM 197198w)</name>
    <name type="common">Glomus intraradices</name>
    <dbReference type="NCBI Taxonomy" id="1432141"/>
    <lineage>
        <taxon>Eukaryota</taxon>
        <taxon>Fungi</taxon>
        <taxon>Fungi incertae sedis</taxon>
        <taxon>Mucoromycota</taxon>
        <taxon>Glomeromycotina</taxon>
        <taxon>Glomeromycetes</taxon>
        <taxon>Glomerales</taxon>
        <taxon>Glomeraceae</taxon>
        <taxon>Rhizophagus</taxon>
    </lineage>
</organism>
<protein>
    <submittedName>
        <fullName evidence="1">Uncharacterized protein</fullName>
    </submittedName>
</protein>
<reference evidence="1 2" key="1">
    <citation type="submission" date="2014-02" db="EMBL/GenBank/DDBJ databases">
        <title>Single nucleus genome sequencing reveals high similarity among nuclei of an endomycorrhizal fungus.</title>
        <authorList>
            <person name="Lin K."/>
            <person name="Geurts R."/>
            <person name="Zhang Z."/>
            <person name="Limpens E."/>
            <person name="Saunders D.G."/>
            <person name="Mu D."/>
            <person name="Pang E."/>
            <person name="Cao H."/>
            <person name="Cha H."/>
            <person name="Lin T."/>
            <person name="Zhou Q."/>
            <person name="Shang Y."/>
            <person name="Li Y."/>
            <person name="Ivanov S."/>
            <person name="Sharma T."/>
            <person name="Velzen R.V."/>
            <person name="Ruijter N.D."/>
            <person name="Aanen D.K."/>
            <person name="Win J."/>
            <person name="Kamoun S."/>
            <person name="Bisseling T."/>
            <person name="Huang S."/>
        </authorList>
    </citation>
    <scope>NUCLEOTIDE SEQUENCE [LARGE SCALE GENOMIC DNA]</scope>
    <source>
        <strain evidence="2">DAOM197198w</strain>
    </source>
</reference>
<name>A0A015MG24_RHIIW</name>
<gene>
    <name evidence="1" type="ORF">RirG_130390</name>
</gene>
<sequence length="68" mass="7969">MFELGDPDLITDFREINEGRLPKYDVFWEYSSKYLEGIAQESVLAVDDRRHDIFQHLAVAISTCDFQN</sequence>
<accession>A0A015MG24</accession>
<comment type="caution">
    <text evidence="1">The sequence shown here is derived from an EMBL/GenBank/DDBJ whole genome shotgun (WGS) entry which is preliminary data.</text>
</comment>
<evidence type="ECO:0000313" key="1">
    <source>
        <dbReference type="EMBL" id="EXX65738.1"/>
    </source>
</evidence>
<dbReference type="EMBL" id="JEMT01020668">
    <property type="protein sequence ID" value="EXX65738.1"/>
    <property type="molecule type" value="Genomic_DNA"/>
</dbReference>
<dbReference type="AlphaFoldDB" id="A0A015MG24"/>
<dbReference type="HOGENOM" id="CLU_2795296_0_0_1"/>